<dbReference type="RefSeq" id="WP_123522409.1">
    <property type="nucleotide sequence ID" value="NZ_JBHLWF010000019.1"/>
</dbReference>
<keyword evidence="2" id="KW-1185">Reference proteome</keyword>
<evidence type="ECO:0000313" key="1">
    <source>
        <dbReference type="EMBL" id="TCS96152.1"/>
    </source>
</evidence>
<protein>
    <recommendedName>
        <fullName evidence="3">ParB-like nuclease family protein</fullName>
    </recommendedName>
</protein>
<comment type="caution">
    <text evidence="1">The sequence shown here is derived from an EMBL/GenBank/DDBJ whole genome shotgun (WGS) entry which is preliminary data.</text>
</comment>
<name>A0A4R3L969_9GAMM</name>
<evidence type="ECO:0000313" key="2">
    <source>
        <dbReference type="Proteomes" id="UP000294599"/>
    </source>
</evidence>
<proteinExistence type="predicted"/>
<dbReference type="Proteomes" id="UP000294599">
    <property type="component" value="Unassembled WGS sequence"/>
</dbReference>
<dbReference type="OrthoDB" id="7856828at2"/>
<dbReference type="EMBL" id="SMAF01000016">
    <property type="protein sequence ID" value="TCS96152.1"/>
    <property type="molecule type" value="Genomic_DNA"/>
</dbReference>
<accession>A0A4R3L969</accession>
<organism evidence="1 2">
    <name type="scientific">Pseudofulvimonas gallinarii</name>
    <dbReference type="NCBI Taxonomy" id="634155"/>
    <lineage>
        <taxon>Bacteria</taxon>
        <taxon>Pseudomonadati</taxon>
        <taxon>Pseudomonadota</taxon>
        <taxon>Gammaproteobacteria</taxon>
        <taxon>Lysobacterales</taxon>
        <taxon>Rhodanobacteraceae</taxon>
        <taxon>Pseudofulvimonas</taxon>
    </lineage>
</organism>
<reference evidence="1 2" key="1">
    <citation type="submission" date="2019-03" db="EMBL/GenBank/DDBJ databases">
        <title>Genomic Encyclopedia of Type Strains, Phase IV (KMG-IV): sequencing the most valuable type-strain genomes for metagenomic binning, comparative biology and taxonomic classification.</title>
        <authorList>
            <person name="Goeker M."/>
        </authorList>
    </citation>
    <scope>NUCLEOTIDE SEQUENCE [LARGE SCALE GENOMIC DNA]</scope>
    <source>
        <strain evidence="1 2">DSM 21944</strain>
    </source>
</reference>
<dbReference type="AlphaFoldDB" id="A0A4R3L969"/>
<sequence>MRKQYHFRRGEAGLMAWDVHRLIELCRGLPKEDVPLSAIRELDEPYWFGMGQAGPTCRELVEHMRLVEAADLAYPVILSPDGQVMDGMHRIARALLLGHSHVRAFRLKAMPEPDHVGIDPDELPYDR</sequence>
<evidence type="ECO:0008006" key="3">
    <source>
        <dbReference type="Google" id="ProtNLM"/>
    </source>
</evidence>
<gene>
    <name evidence="1" type="ORF">EDC25_1166</name>
</gene>